<protein>
    <submittedName>
        <fullName evidence="4">T9SS type A sorting domain-containing protein</fullName>
    </submittedName>
</protein>
<dbReference type="SMART" id="SM00564">
    <property type="entry name" value="PQQ"/>
    <property type="match status" value="6"/>
</dbReference>
<dbReference type="Pfam" id="PF13360">
    <property type="entry name" value="PQQ_2"/>
    <property type="match status" value="1"/>
</dbReference>
<sequence length="472" mass="52048">MRFKILCMVFPLLLFASPWPQFMHDAQHSGRTDIVVQDNLSVAWTYTPPQSAPAWMWNQPVLDDAGNIYYAAGNYFISVDPNGAHRWDRYTSHTFGGPAAVYGDTVYFACSEGALFAYTTDGTQLWTFPMIHPVNGGPVVGSDGTIYIGDDITVQDTAYVYAVNPDGTQKWSTPFDSSNGIYTTPALEPDEDKLYVTAGDWYVHGLSTSDGSILWSYYLQSDFNINYSSPSVAEWNGTKYVFCGDLGNFSGYATWYALTDSGVLHWNVFTDNSIQHTAAFDTDGSSYLGSNDGVLRKVDINGDPVWSRNFGDVYISNPIIDGAGNVLIGTEDNHLYVLNGTDGSVLQNITLSGDVSCPTIGADGEVYVVVGSSYLVCLKNSSVVEESRDSRESCKLEVFPNPSYGVFNLRYNAETIPCHVEIYNTAGRKVCEKEFSNTATWDPLDNPPGIYFIRVKPARGEEIKTKLILLSH</sequence>
<gene>
    <name evidence="4" type="ORF">ENI34_00730</name>
</gene>
<dbReference type="Gene3D" id="2.130.10.10">
    <property type="entry name" value="YVTN repeat-like/Quinoprotein amine dehydrogenase"/>
    <property type="match status" value="2"/>
</dbReference>
<dbReference type="Pfam" id="PF18962">
    <property type="entry name" value="Por_Secre_tail"/>
    <property type="match status" value="1"/>
</dbReference>
<evidence type="ECO:0000313" key="5">
    <source>
        <dbReference type="Proteomes" id="UP000885826"/>
    </source>
</evidence>
<feature type="domain" description="Secretion system C-terminal sorting" evidence="3">
    <location>
        <begin position="398"/>
        <end position="468"/>
    </location>
</feature>
<reference evidence="4" key="1">
    <citation type="journal article" date="2020" name="mSystems">
        <title>Genome- and Community-Level Interaction Insights into Carbon Utilization and Element Cycling Functions of Hydrothermarchaeota in Hydrothermal Sediment.</title>
        <authorList>
            <person name="Zhou Z."/>
            <person name="Liu Y."/>
            <person name="Xu W."/>
            <person name="Pan J."/>
            <person name="Luo Z.H."/>
            <person name="Li M."/>
        </authorList>
    </citation>
    <scope>NUCLEOTIDE SEQUENCE</scope>
    <source>
        <strain evidence="4">HyVt-388</strain>
    </source>
</reference>
<dbReference type="PANTHER" id="PTHR34512">
    <property type="entry name" value="CELL SURFACE PROTEIN"/>
    <property type="match status" value="1"/>
</dbReference>
<name>A0A9C9JZ88_UNCW3</name>
<evidence type="ECO:0000256" key="1">
    <source>
        <dbReference type="SAM" id="SignalP"/>
    </source>
</evidence>
<proteinExistence type="predicted"/>
<accession>A0A9C9JZ88</accession>
<dbReference type="AlphaFoldDB" id="A0A9C9JZ88"/>
<dbReference type="EMBL" id="DRIG01000010">
    <property type="protein sequence ID" value="HEC77650.1"/>
    <property type="molecule type" value="Genomic_DNA"/>
</dbReference>
<dbReference type="NCBIfam" id="TIGR04183">
    <property type="entry name" value="Por_Secre_tail"/>
    <property type="match status" value="1"/>
</dbReference>
<dbReference type="InterPro" id="IPR002372">
    <property type="entry name" value="PQQ_rpt_dom"/>
</dbReference>
<evidence type="ECO:0000259" key="2">
    <source>
        <dbReference type="Pfam" id="PF13360"/>
    </source>
</evidence>
<dbReference type="Proteomes" id="UP000885826">
    <property type="component" value="Unassembled WGS sequence"/>
</dbReference>
<dbReference type="PANTHER" id="PTHR34512:SF30">
    <property type="entry name" value="OUTER MEMBRANE PROTEIN ASSEMBLY FACTOR BAMB"/>
    <property type="match status" value="1"/>
</dbReference>
<organism evidence="4 5">
    <name type="scientific">candidate division WOR-3 bacterium</name>
    <dbReference type="NCBI Taxonomy" id="2052148"/>
    <lineage>
        <taxon>Bacteria</taxon>
        <taxon>Bacteria division WOR-3</taxon>
    </lineage>
</organism>
<evidence type="ECO:0000259" key="3">
    <source>
        <dbReference type="Pfam" id="PF18962"/>
    </source>
</evidence>
<evidence type="ECO:0000313" key="4">
    <source>
        <dbReference type="EMBL" id="HEC77650.1"/>
    </source>
</evidence>
<dbReference type="InterPro" id="IPR011047">
    <property type="entry name" value="Quinoprotein_ADH-like_sf"/>
</dbReference>
<dbReference type="InterPro" id="IPR026444">
    <property type="entry name" value="Secre_tail"/>
</dbReference>
<keyword evidence="1" id="KW-0732">Signal</keyword>
<feature type="chain" id="PRO_5038908989" evidence="1">
    <location>
        <begin position="24"/>
        <end position="472"/>
    </location>
</feature>
<dbReference type="SUPFAM" id="SSF50998">
    <property type="entry name" value="Quinoprotein alcohol dehydrogenase-like"/>
    <property type="match status" value="1"/>
</dbReference>
<dbReference type="InterPro" id="IPR015943">
    <property type="entry name" value="WD40/YVTN_repeat-like_dom_sf"/>
</dbReference>
<feature type="domain" description="Pyrrolo-quinoline quinone repeat" evidence="2">
    <location>
        <begin position="119"/>
        <end position="242"/>
    </location>
</feature>
<dbReference type="InterPro" id="IPR018391">
    <property type="entry name" value="PQQ_b-propeller_rpt"/>
</dbReference>
<feature type="signal peptide" evidence="1">
    <location>
        <begin position="1"/>
        <end position="23"/>
    </location>
</feature>
<comment type="caution">
    <text evidence="4">The sequence shown here is derived from an EMBL/GenBank/DDBJ whole genome shotgun (WGS) entry which is preliminary data.</text>
</comment>